<proteinExistence type="predicted"/>
<sequence length="116" mass="12169">MVTAAVPASASTQFSEPKEITANGNVQFGQTVTHNVAGYSSSSTDLLELGKYGSHTIVVHATGNVSDVTVHVNGNPTNTNLKAGENTYNVTGSSVSFKYYGKSTGTKSFKVTYSKQ</sequence>
<name>A0ABT4HRF4_9BACL</name>
<keyword evidence="2" id="KW-1185">Reference proteome</keyword>
<dbReference type="EMBL" id="JAPTNG010000001">
    <property type="protein sequence ID" value="MCZ0829237.1"/>
    <property type="molecule type" value="Genomic_DNA"/>
</dbReference>
<dbReference type="Proteomes" id="UP001067708">
    <property type="component" value="Unassembled WGS sequence"/>
</dbReference>
<evidence type="ECO:0000313" key="1">
    <source>
        <dbReference type="EMBL" id="MCZ0829237.1"/>
    </source>
</evidence>
<evidence type="ECO:0000313" key="2">
    <source>
        <dbReference type="Proteomes" id="UP001067708"/>
    </source>
</evidence>
<comment type="caution">
    <text evidence="1">The sequence shown here is derived from an EMBL/GenBank/DDBJ whole genome shotgun (WGS) entry which is preliminary data.</text>
</comment>
<protein>
    <submittedName>
        <fullName evidence="1">Uncharacterized protein</fullName>
    </submittedName>
</protein>
<dbReference type="RefSeq" id="WP_258416046.1">
    <property type="nucleotide sequence ID" value="NZ_JAPTNG010000001.1"/>
</dbReference>
<accession>A0ABT4HRF4</accession>
<gene>
    <name evidence="1" type="ORF">O0535_00335</name>
</gene>
<reference evidence="1" key="1">
    <citation type="submission" date="2022-09" db="EMBL/GenBank/DDBJ databases">
        <title>Genome analysis and characterization of larvicidal activity of Brevibacillus strains.</title>
        <authorList>
            <person name="Patrusheva E.V."/>
            <person name="Izotova A.O."/>
            <person name="Toshchakov S.V."/>
            <person name="Sineoky S.P."/>
        </authorList>
    </citation>
    <scope>NUCLEOTIDE SEQUENCE</scope>
    <source>
        <strain evidence="1">VKPM_B-13244</strain>
    </source>
</reference>
<organism evidence="1 2">
    <name type="scientific">Brevibacillus halotolerans</name>
    <dbReference type="NCBI Taxonomy" id="1507437"/>
    <lineage>
        <taxon>Bacteria</taxon>
        <taxon>Bacillati</taxon>
        <taxon>Bacillota</taxon>
        <taxon>Bacilli</taxon>
        <taxon>Bacillales</taxon>
        <taxon>Paenibacillaceae</taxon>
        <taxon>Brevibacillus</taxon>
    </lineage>
</organism>